<accession>A0A1I7ILU1</accession>
<evidence type="ECO:0000313" key="1">
    <source>
        <dbReference type="EMBL" id="SFU73876.1"/>
    </source>
</evidence>
<dbReference type="EMBL" id="FPBZ01000021">
    <property type="protein sequence ID" value="SFU73876.1"/>
    <property type="molecule type" value="Genomic_DNA"/>
</dbReference>
<sequence>MVLMVPQRYKNREGYSMVVPVTKAPFPNLTQDWEPQPYAYITSELEELIRIFHPFTQIVICQRDANNVVDRYTQQGLENNLFGNGFLTIIRSDEGLAPDFLPPLPGREAMVEDVRFIAELYSDLMGCNEIALRLEVLDKAMCPRFHVDRTGIRLVCTYQGQGTEWINDERIDRDKPELNSPGFADSASSLLDERTRVEATAPFDITLLKGSLWQGNPQRGAIHRSPAVAAGQSRVLLVMDAVWGSNPG</sequence>
<evidence type="ECO:0000313" key="2">
    <source>
        <dbReference type="Proteomes" id="UP000182649"/>
    </source>
</evidence>
<proteinExistence type="predicted"/>
<gene>
    <name evidence="1" type="ORF">SAMN05216417_12141</name>
</gene>
<name>A0A1I7ILU1_9PROT</name>
<dbReference type="InterPro" id="IPR014955">
    <property type="entry name" value="DUF1826"/>
</dbReference>
<protein>
    <recommendedName>
        <fullName evidence="3">DUF1826 domain-containing protein</fullName>
    </recommendedName>
</protein>
<dbReference type="Proteomes" id="UP000182649">
    <property type="component" value="Unassembled WGS sequence"/>
</dbReference>
<reference evidence="1 2" key="1">
    <citation type="submission" date="2016-10" db="EMBL/GenBank/DDBJ databases">
        <authorList>
            <person name="de Groot N.N."/>
        </authorList>
    </citation>
    <scope>NUCLEOTIDE SEQUENCE [LARGE SCALE GENOMIC DNA]</scope>
    <source>
        <strain evidence="1 2">Nl14</strain>
    </source>
</reference>
<dbReference type="Pfam" id="PF08856">
    <property type="entry name" value="DUF1826"/>
    <property type="match status" value="1"/>
</dbReference>
<dbReference type="AlphaFoldDB" id="A0A1I7ILU1"/>
<organism evidence="1 2">
    <name type="scientific">Nitrosospira multiformis</name>
    <dbReference type="NCBI Taxonomy" id="1231"/>
    <lineage>
        <taxon>Bacteria</taxon>
        <taxon>Pseudomonadati</taxon>
        <taxon>Pseudomonadota</taxon>
        <taxon>Betaproteobacteria</taxon>
        <taxon>Nitrosomonadales</taxon>
        <taxon>Nitrosomonadaceae</taxon>
        <taxon>Nitrosospira</taxon>
    </lineage>
</organism>
<evidence type="ECO:0008006" key="3">
    <source>
        <dbReference type="Google" id="ProtNLM"/>
    </source>
</evidence>